<evidence type="ECO:0000313" key="4">
    <source>
        <dbReference type="Proteomes" id="UP000598360"/>
    </source>
</evidence>
<feature type="domain" description="HTH merR-type" evidence="2">
    <location>
        <begin position="8"/>
        <end position="50"/>
    </location>
</feature>
<evidence type="ECO:0000259" key="2">
    <source>
        <dbReference type="Pfam" id="PF13411"/>
    </source>
</evidence>
<dbReference type="InterPro" id="IPR000551">
    <property type="entry name" value="MerR-type_HTH_dom"/>
</dbReference>
<dbReference type="GO" id="GO:0006355">
    <property type="term" value="P:regulation of DNA-templated transcription"/>
    <property type="evidence" value="ECO:0007669"/>
    <property type="project" value="InterPro"/>
</dbReference>
<evidence type="ECO:0000313" key="3">
    <source>
        <dbReference type="EMBL" id="MBE9375653.1"/>
    </source>
</evidence>
<sequence length="64" mass="7168">MARPKLLTSSQLADELGISRRSVARYVQAGILVPELYTPGGQGRFDLADSKEQLRAHSRKQRED</sequence>
<dbReference type="RefSeq" id="WP_193929101.1">
    <property type="nucleotide sequence ID" value="NZ_JADEYC010000023.1"/>
</dbReference>
<proteinExistence type="predicted"/>
<feature type="compositionally biased region" description="Basic and acidic residues" evidence="1">
    <location>
        <begin position="46"/>
        <end position="64"/>
    </location>
</feature>
<dbReference type="GO" id="GO:0003677">
    <property type="term" value="F:DNA binding"/>
    <property type="evidence" value="ECO:0007669"/>
    <property type="project" value="InterPro"/>
</dbReference>
<dbReference type="SUPFAM" id="SSF46955">
    <property type="entry name" value="Putative DNA-binding domain"/>
    <property type="match status" value="1"/>
</dbReference>
<dbReference type="InterPro" id="IPR009061">
    <property type="entry name" value="DNA-bd_dom_put_sf"/>
</dbReference>
<dbReference type="EMBL" id="JADEYC010000023">
    <property type="protein sequence ID" value="MBE9375653.1"/>
    <property type="molecule type" value="Genomic_DNA"/>
</dbReference>
<comment type="caution">
    <text evidence="3">The sequence shown here is derived from an EMBL/GenBank/DDBJ whole genome shotgun (WGS) entry which is preliminary data.</text>
</comment>
<organism evidence="3 4">
    <name type="scientific">Saccharopolyspora montiporae</name>
    <dbReference type="NCBI Taxonomy" id="2781240"/>
    <lineage>
        <taxon>Bacteria</taxon>
        <taxon>Bacillati</taxon>
        <taxon>Actinomycetota</taxon>
        <taxon>Actinomycetes</taxon>
        <taxon>Pseudonocardiales</taxon>
        <taxon>Pseudonocardiaceae</taxon>
        <taxon>Saccharopolyspora</taxon>
    </lineage>
</organism>
<feature type="region of interest" description="Disordered" evidence="1">
    <location>
        <begin position="42"/>
        <end position="64"/>
    </location>
</feature>
<name>A0A929G2C8_9PSEU</name>
<accession>A0A929G2C8</accession>
<evidence type="ECO:0000256" key="1">
    <source>
        <dbReference type="SAM" id="MobiDB-lite"/>
    </source>
</evidence>
<dbReference type="AlphaFoldDB" id="A0A929G2C8"/>
<dbReference type="Pfam" id="PF13411">
    <property type="entry name" value="MerR_1"/>
    <property type="match status" value="1"/>
</dbReference>
<reference evidence="3" key="1">
    <citation type="submission" date="2020-10" db="EMBL/GenBank/DDBJ databases">
        <title>Diversity and distribution of actinomycetes associated with coral in the coast of Hainan.</title>
        <authorList>
            <person name="Li F."/>
        </authorList>
    </citation>
    <scope>NUCLEOTIDE SEQUENCE</scope>
    <source>
        <strain evidence="3">HNM0983</strain>
    </source>
</reference>
<dbReference type="Proteomes" id="UP000598360">
    <property type="component" value="Unassembled WGS sequence"/>
</dbReference>
<keyword evidence="4" id="KW-1185">Reference proteome</keyword>
<protein>
    <submittedName>
        <fullName evidence="3">HTH domain-containing protein</fullName>
    </submittedName>
</protein>
<gene>
    <name evidence="3" type="ORF">IQ251_14465</name>
</gene>